<keyword evidence="3" id="KW-1185">Reference proteome</keyword>
<reference evidence="2" key="1">
    <citation type="journal article" date="2022" name="bioRxiv">
        <title>Sequencing and chromosome-scale assembly of the giantPleurodeles waltlgenome.</title>
        <authorList>
            <person name="Brown T."/>
            <person name="Elewa A."/>
            <person name="Iarovenko S."/>
            <person name="Subramanian E."/>
            <person name="Araus A.J."/>
            <person name="Petzold A."/>
            <person name="Susuki M."/>
            <person name="Suzuki K.-i.T."/>
            <person name="Hayashi T."/>
            <person name="Toyoda A."/>
            <person name="Oliveira C."/>
            <person name="Osipova E."/>
            <person name="Leigh N.D."/>
            <person name="Simon A."/>
            <person name="Yun M.H."/>
        </authorList>
    </citation>
    <scope>NUCLEOTIDE SEQUENCE</scope>
    <source>
        <strain evidence="2">20211129_DDA</strain>
        <tissue evidence="2">Liver</tissue>
    </source>
</reference>
<organism evidence="2 3">
    <name type="scientific">Pleurodeles waltl</name>
    <name type="common">Iberian ribbed newt</name>
    <dbReference type="NCBI Taxonomy" id="8319"/>
    <lineage>
        <taxon>Eukaryota</taxon>
        <taxon>Metazoa</taxon>
        <taxon>Chordata</taxon>
        <taxon>Craniata</taxon>
        <taxon>Vertebrata</taxon>
        <taxon>Euteleostomi</taxon>
        <taxon>Amphibia</taxon>
        <taxon>Batrachia</taxon>
        <taxon>Caudata</taxon>
        <taxon>Salamandroidea</taxon>
        <taxon>Salamandridae</taxon>
        <taxon>Pleurodelinae</taxon>
        <taxon>Pleurodeles</taxon>
    </lineage>
</organism>
<dbReference type="EMBL" id="JANPWB010000002">
    <property type="protein sequence ID" value="KAJ1207205.1"/>
    <property type="molecule type" value="Genomic_DNA"/>
</dbReference>
<name>A0AAV7W2U4_PLEWA</name>
<protein>
    <submittedName>
        <fullName evidence="2">Uncharacterized protein</fullName>
    </submittedName>
</protein>
<dbReference type="Proteomes" id="UP001066276">
    <property type="component" value="Chromosome 1_2"/>
</dbReference>
<evidence type="ECO:0000256" key="1">
    <source>
        <dbReference type="SAM" id="MobiDB-lite"/>
    </source>
</evidence>
<evidence type="ECO:0000313" key="2">
    <source>
        <dbReference type="EMBL" id="KAJ1207205.1"/>
    </source>
</evidence>
<comment type="caution">
    <text evidence="2">The sequence shown here is derived from an EMBL/GenBank/DDBJ whole genome shotgun (WGS) entry which is preliminary data.</text>
</comment>
<dbReference type="AlphaFoldDB" id="A0AAV7W2U4"/>
<gene>
    <name evidence="2" type="ORF">NDU88_002597</name>
</gene>
<accession>A0AAV7W2U4</accession>
<evidence type="ECO:0000313" key="3">
    <source>
        <dbReference type="Proteomes" id="UP001066276"/>
    </source>
</evidence>
<sequence>MCASQNLNPEEWWKAAGAAMWWRAAQELRQTRRGAARIPLRGNSGSTSEVPWVKQARLGAPIRSVFGAEGGTEPRTARRMVKQSRGL</sequence>
<feature type="region of interest" description="Disordered" evidence="1">
    <location>
        <begin position="66"/>
        <end position="87"/>
    </location>
</feature>
<feature type="compositionally biased region" description="Basic residues" evidence="1">
    <location>
        <begin position="77"/>
        <end position="87"/>
    </location>
</feature>
<proteinExistence type="predicted"/>